<dbReference type="AlphaFoldDB" id="A0A5J5Q2U9"/>
<feature type="compositionally biased region" description="Low complexity" evidence="1">
    <location>
        <begin position="19"/>
        <end position="37"/>
    </location>
</feature>
<organism evidence="2 3">
    <name type="scientific">Gossypium barbadense</name>
    <name type="common">Sea Island cotton</name>
    <name type="synonym">Hibiscus barbadensis</name>
    <dbReference type="NCBI Taxonomy" id="3634"/>
    <lineage>
        <taxon>Eukaryota</taxon>
        <taxon>Viridiplantae</taxon>
        <taxon>Streptophyta</taxon>
        <taxon>Embryophyta</taxon>
        <taxon>Tracheophyta</taxon>
        <taxon>Spermatophyta</taxon>
        <taxon>Magnoliopsida</taxon>
        <taxon>eudicotyledons</taxon>
        <taxon>Gunneridae</taxon>
        <taxon>Pentapetalae</taxon>
        <taxon>rosids</taxon>
        <taxon>malvids</taxon>
        <taxon>Malvales</taxon>
        <taxon>Malvaceae</taxon>
        <taxon>Malvoideae</taxon>
        <taxon>Gossypium</taxon>
    </lineage>
</organism>
<evidence type="ECO:0000256" key="1">
    <source>
        <dbReference type="SAM" id="MobiDB-lite"/>
    </source>
</evidence>
<dbReference type="Proteomes" id="UP000327439">
    <property type="component" value="Chromosome D09"/>
</dbReference>
<accession>A0A5J5Q2U9</accession>
<evidence type="ECO:0000313" key="2">
    <source>
        <dbReference type="EMBL" id="KAB2012563.1"/>
    </source>
</evidence>
<feature type="compositionally biased region" description="Pro residues" evidence="1">
    <location>
        <begin position="1"/>
        <end position="18"/>
    </location>
</feature>
<sequence length="109" mass="11255">MAPAQPPPQMAVAPPVPPSGAAFSHSSSSSGVGSLSREVSEKLTMEPVAVTMAPPLPPSSSKAIRPPPRPGFGSAGTKCLVRANHFLVDVANADLHHYDVTFFLACLPI</sequence>
<reference evidence="3" key="1">
    <citation type="journal article" date="2020" name="Nat. Genet.">
        <title>Genomic diversifications of five Gossypium allopolyploid species and their impact on cotton improvement.</title>
        <authorList>
            <person name="Chen Z.J."/>
            <person name="Sreedasyam A."/>
            <person name="Ando A."/>
            <person name="Song Q."/>
            <person name="De Santiago L.M."/>
            <person name="Hulse-Kemp A.M."/>
            <person name="Ding M."/>
            <person name="Ye W."/>
            <person name="Kirkbride R.C."/>
            <person name="Jenkins J."/>
            <person name="Plott C."/>
            <person name="Lovell J."/>
            <person name="Lin Y.M."/>
            <person name="Vaughn R."/>
            <person name="Liu B."/>
            <person name="Simpson S."/>
            <person name="Scheffler B.E."/>
            <person name="Wen L."/>
            <person name="Saski C.A."/>
            <person name="Grover C.E."/>
            <person name="Hu G."/>
            <person name="Conover J.L."/>
            <person name="Carlson J.W."/>
            <person name="Shu S."/>
            <person name="Boston L.B."/>
            <person name="Williams M."/>
            <person name="Peterson D.G."/>
            <person name="McGee K."/>
            <person name="Jones D.C."/>
            <person name="Wendel J.F."/>
            <person name="Stelly D.M."/>
            <person name="Grimwood J."/>
            <person name="Schmutz J."/>
        </authorList>
    </citation>
    <scope>NUCLEOTIDE SEQUENCE [LARGE SCALE GENOMIC DNA]</scope>
    <source>
        <strain evidence="3">cv. 3-79</strain>
    </source>
</reference>
<feature type="region of interest" description="Disordered" evidence="1">
    <location>
        <begin position="1"/>
        <end position="75"/>
    </location>
</feature>
<proteinExistence type="predicted"/>
<gene>
    <name evidence="2" type="ORF">ES319_D09G098400v1</name>
</gene>
<protein>
    <submittedName>
        <fullName evidence="2">Uncharacterized protein</fullName>
    </submittedName>
</protein>
<dbReference type="OrthoDB" id="1938994at2759"/>
<dbReference type="EMBL" id="CM018223">
    <property type="protein sequence ID" value="KAB2012563.1"/>
    <property type="molecule type" value="Genomic_DNA"/>
</dbReference>
<keyword evidence="3" id="KW-1185">Reference proteome</keyword>
<evidence type="ECO:0000313" key="3">
    <source>
        <dbReference type="Proteomes" id="UP000327439"/>
    </source>
</evidence>
<name>A0A5J5Q2U9_GOSBA</name>